<evidence type="ECO:0000313" key="1">
    <source>
        <dbReference type="EMBL" id="SVC77298.1"/>
    </source>
</evidence>
<sequence length="94" mass="10870">MSLNGNWGDAVMHPDLLEIVKIWTEHHPESMIAIATNGSLRDKKFWIDLAKTLRFASNHKIDFAIDGMEDTHHLYRRKTSYAKLTENIKTFTDA</sequence>
<gene>
    <name evidence="1" type="ORF">METZ01_LOCUS330152</name>
</gene>
<accession>A0A382PXE9</accession>
<dbReference type="InterPro" id="IPR058240">
    <property type="entry name" value="rSAM_sf"/>
</dbReference>
<proteinExistence type="predicted"/>
<dbReference type="InterPro" id="IPR013785">
    <property type="entry name" value="Aldolase_TIM"/>
</dbReference>
<organism evidence="1">
    <name type="scientific">marine metagenome</name>
    <dbReference type="NCBI Taxonomy" id="408172"/>
    <lineage>
        <taxon>unclassified sequences</taxon>
        <taxon>metagenomes</taxon>
        <taxon>ecological metagenomes</taxon>
    </lineage>
</organism>
<dbReference type="Gene3D" id="3.20.20.70">
    <property type="entry name" value="Aldolase class I"/>
    <property type="match status" value="1"/>
</dbReference>
<dbReference type="SUPFAM" id="SSF102114">
    <property type="entry name" value="Radical SAM enzymes"/>
    <property type="match status" value="1"/>
</dbReference>
<reference evidence="1" key="1">
    <citation type="submission" date="2018-05" db="EMBL/GenBank/DDBJ databases">
        <authorList>
            <person name="Lanie J.A."/>
            <person name="Ng W.-L."/>
            <person name="Kazmierczak K.M."/>
            <person name="Andrzejewski T.M."/>
            <person name="Davidsen T.M."/>
            <person name="Wayne K.J."/>
            <person name="Tettelin H."/>
            <person name="Glass J.I."/>
            <person name="Rusch D."/>
            <person name="Podicherti R."/>
            <person name="Tsui H.-C.T."/>
            <person name="Winkler M.E."/>
        </authorList>
    </citation>
    <scope>NUCLEOTIDE SEQUENCE</scope>
</reference>
<evidence type="ECO:0008006" key="2">
    <source>
        <dbReference type="Google" id="ProtNLM"/>
    </source>
</evidence>
<name>A0A382PXE9_9ZZZZ</name>
<protein>
    <recommendedName>
        <fullName evidence="2">Radical SAM core domain-containing protein</fullName>
    </recommendedName>
</protein>
<dbReference type="AlphaFoldDB" id="A0A382PXE9"/>
<dbReference type="EMBL" id="UINC01110052">
    <property type="protein sequence ID" value="SVC77298.1"/>
    <property type="molecule type" value="Genomic_DNA"/>
</dbReference>
<feature type="non-terminal residue" evidence="1">
    <location>
        <position position="94"/>
    </location>
</feature>